<dbReference type="InterPro" id="IPR036388">
    <property type="entry name" value="WH-like_DNA-bd_sf"/>
</dbReference>
<gene>
    <name evidence="8" type="ORF">OXH55_06360</name>
</gene>
<dbReference type="SUPFAM" id="SSF88659">
    <property type="entry name" value="Sigma3 and sigma4 domains of RNA polymerase sigma factors"/>
    <property type="match status" value="1"/>
</dbReference>
<evidence type="ECO:0000256" key="2">
    <source>
        <dbReference type="ARBA" id="ARBA00023015"/>
    </source>
</evidence>
<dbReference type="PANTHER" id="PTHR43133:SF8">
    <property type="entry name" value="RNA POLYMERASE SIGMA FACTOR HI_1459-RELATED"/>
    <property type="match status" value="1"/>
</dbReference>
<dbReference type="CDD" id="cd06171">
    <property type="entry name" value="Sigma70_r4"/>
    <property type="match status" value="1"/>
</dbReference>
<dbReference type="InterPro" id="IPR013325">
    <property type="entry name" value="RNA_pol_sigma_r2"/>
</dbReference>
<dbReference type="InterPro" id="IPR013249">
    <property type="entry name" value="RNA_pol_sigma70_r4_t2"/>
</dbReference>
<evidence type="ECO:0000313" key="9">
    <source>
        <dbReference type="Proteomes" id="UP001079657"/>
    </source>
</evidence>
<feature type="domain" description="RNA polymerase sigma-70 region 2" evidence="6">
    <location>
        <begin position="16"/>
        <end position="75"/>
    </location>
</feature>
<evidence type="ECO:0000259" key="6">
    <source>
        <dbReference type="Pfam" id="PF04542"/>
    </source>
</evidence>
<keyword evidence="5" id="KW-0804">Transcription</keyword>
<dbReference type="Pfam" id="PF04542">
    <property type="entry name" value="Sigma70_r2"/>
    <property type="match status" value="1"/>
</dbReference>
<dbReference type="Gene3D" id="1.10.10.10">
    <property type="entry name" value="Winged helix-like DNA-binding domain superfamily/Winged helix DNA-binding domain"/>
    <property type="match status" value="1"/>
</dbReference>
<keyword evidence="4" id="KW-0238">DNA-binding</keyword>
<evidence type="ECO:0000313" key="8">
    <source>
        <dbReference type="EMBL" id="MCY6370253.1"/>
    </source>
</evidence>
<dbReference type="InterPro" id="IPR013324">
    <property type="entry name" value="RNA_pol_sigma_r3/r4-like"/>
</dbReference>
<keyword evidence="3" id="KW-0731">Sigma factor</keyword>
<dbReference type="Pfam" id="PF08281">
    <property type="entry name" value="Sigma70_r4_2"/>
    <property type="match status" value="1"/>
</dbReference>
<feature type="domain" description="RNA polymerase sigma factor 70 region 4 type 2" evidence="7">
    <location>
        <begin position="107"/>
        <end position="157"/>
    </location>
</feature>
<comment type="caution">
    <text evidence="8">The sequence shown here is derived from an EMBL/GenBank/DDBJ whole genome shotgun (WGS) entry which is preliminary data.</text>
</comment>
<evidence type="ECO:0000256" key="5">
    <source>
        <dbReference type="ARBA" id="ARBA00023163"/>
    </source>
</evidence>
<dbReference type="SUPFAM" id="SSF88946">
    <property type="entry name" value="Sigma2 domain of RNA polymerase sigma factors"/>
    <property type="match status" value="1"/>
</dbReference>
<dbReference type="PANTHER" id="PTHR43133">
    <property type="entry name" value="RNA POLYMERASE ECF-TYPE SIGMA FACTO"/>
    <property type="match status" value="1"/>
</dbReference>
<reference evidence="8" key="1">
    <citation type="submission" date="2022-12" db="EMBL/GenBank/DDBJ databases">
        <authorList>
            <person name="Wang J."/>
        </authorList>
    </citation>
    <scope>NUCLEOTIDE SEQUENCE</scope>
    <source>
        <strain evidence="8">HY-42-06</strain>
    </source>
</reference>
<proteinExistence type="inferred from homology"/>
<dbReference type="Gene3D" id="1.10.1740.10">
    <property type="match status" value="1"/>
</dbReference>
<dbReference type="InterPro" id="IPR014284">
    <property type="entry name" value="RNA_pol_sigma-70_dom"/>
</dbReference>
<keyword evidence="2" id="KW-0805">Transcription regulation</keyword>
<name>A0ABT4CMG5_9CLOT</name>
<dbReference type="RefSeq" id="WP_268048946.1">
    <property type="nucleotide sequence ID" value="NZ_JAPQES010000001.1"/>
</dbReference>
<comment type="similarity">
    <text evidence="1">Belongs to the sigma-70 factor family. ECF subfamily.</text>
</comment>
<dbReference type="InterPro" id="IPR039425">
    <property type="entry name" value="RNA_pol_sigma-70-like"/>
</dbReference>
<dbReference type="InterPro" id="IPR007627">
    <property type="entry name" value="RNA_pol_sigma70_r2"/>
</dbReference>
<dbReference type="NCBIfam" id="TIGR02937">
    <property type="entry name" value="sigma70-ECF"/>
    <property type="match status" value="1"/>
</dbReference>
<sequence length="169" mass="20243">MENERLEEILMSEIKIVYRYLIKIGVTVEDAEDVIQDTLFKAISYIDSIEEDKVSSWLFKVSLNKYYNLYKKKKRKIEIYLDDDVIANLVVDNSAENYIVYSELKDDVHKVLNSLKESYKNLLIFKYVMNLSYKEIGNILDMKEEKVKVYLYRARNKFKQLWEDCGYVK</sequence>
<dbReference type="Proteomes" id="UP001079657">
    <property type="component" value="Unassembled WGS sequence"/>
</dbReference>
<evidence type="ECO:0000256" key="4">
    <source>
        <dbReference type="ARBA" id="ARBA00023125"/>
    </source>
</evidence>
<evidence type="ECO:0000259" key="7">
    <source>
        <dbReference type="Pfam" id="PF08281"/>
    </source>
</evidence>
<accession>A0ABT4CMG5</accession>
<evidence type="ECO:0000256" key="1">
    <source>
        <dbReference type="ARBA" id="ARBA00010641"/>
    </source>
</evidence>
<keyword evidence="9" id="KW-1185">Reference proteome</keyword>
<organism evidence="8 9">
    <name type="scientific">Clostridium ganghwense</name>
    <dbReference type="NCBI Taxonomy" id="312089"/>
    <lineage>
        <taxon>Bacteria</taxon>
        <taxon>Bacillati</taxon>
        <taxon>Bacillota</taxon>
        <taxon>Clostridia</taxon>
        <taxon>Eubacteriales</taxon>
        <taxon>Clostridiaceae</taxon>
        <taxon>Clostridium</taxon>
    </lineage>
</organism>
<dbReference type="EMBL" id="JAPQES010000001">
    <property type="protein sequence ID" value="MCY6370253.1"/>
    <property type="molecule type" value="Genomic_DNA"/>
</dbReference>
<protein>
    <submittedName>
        <fullName evidence="8">RNA polymerase sigma factor</fullName>
    </submittedName>
</protein>
<evidence type="ECO:0000256" key="3">
    <source>
        <dbReference type="ARBA" id="ARBA00023082"/>
    </source>
</evidence>